<evidence type="ECO:0000313" key="3">
    <source>
        <dbReference type="Proteomes" id="UP000327157"/>
    </source>
</evidence>
<proteinExistence type="predicted"/>
<evidence type="ECO:0000313" key="2">
    <source>
        <dbReference type="EMBL" id="KAB2629160.1"/>
    </source>
</evidence>
<protein>
    <submittedName>
        <fullName evidence="2">Uncharacterized protein</fullName>
    </submittedName>
</protein>
<reference evidence="2 3" key="1">
    <citation type="submission" date="2019-09" db="EMBL/GenBank/DDBJ databases">
        <authorList>
            <person name="Ou C."/>
        </authorList>
    </citation>
    <scope>NUCLEOTIDE SEQUENCE [LARGE SCALE GENOMIC DNA]</scope>
    <source>
        <strain evidence="2">S2</strain>
        <tissue evidence="2">Leaf</tissue>
    </source>
</reference>
<dbReference type="AlphaFoldDB" id="A0A5N5HUE1"/>
<evidence type="ECO:0000256" key="1">
    <source>
        <dbReference type="SAM" id="MobiDB-lite"/>
    </source>
</evidence>
<feature type="compositionally biased region" description="Basic residues" evidence="1">
    <location>
        <begin position="24"/>
        <end position="34"/>
    </location>
</feature>
<sequence length="73" mass="8447">MADRGMDTAPTIKSANKINEVERRTRRRRRRRSKAAAPPLEKPELRDCSGNGCFPCVWNVYSDKEEVQEINIK</sequence>
<dbReference type="Proteomes" id="UP000327157">
    <property type="component" value="Chromosome 8"/>
</dbReference>
<feature type="region of interest" description="Disordered" evidence="1">
    <location>
        <begin position="1"/>
        <end position="45"/>
    </location>
</feature>
<reference evidence="3" key="2">
    <citation type="submission" date="2019-10" db="EMBL/GenBank/DDBJ databases">
        <title>A de novo genome assembly of a pear dwarfing rootstock.</title>
        <authorList>
            <person name="Wang F."/>
            <person name="Wang J."/>
            <person name="Li S."/>
            <person name="Zhang Y."/>
            <person name="Fang M."/>
            <person name="Ma L."/>
            <person name="Zhao Y."/>
            <person name="Jiang S."/>
        </authorList>
    </citation>
    <scope>NUCLEOTIDE SEQUENCE [LARGE SCALE GENOMIC DNA]</scope>
</reference>
<reference evidence="2 3" key="3">
    <citation type="submission" date="2019-11" db="EMBL/GenBank/DDBJ databases">
        <title>A de novo genome assembly of a pear dwarfing rootstock.</title>
        <authorList>
            <person name="Wang F."/>
            <person name="Wang J."/>
            <person name="Li S."/>
            <person name="Zhang Y."/>
            <person name="Fang M."/>
            <person name="Ma L."/>
            <person name="Zhao Y."/>
            <person name="Jiang S."/>
        </authorList>
    </citation>
    <scope>NUCLEOTIDE SEQUENCE [LARGE SCALE GENOMIC DNA]</scope>
    <source>
        <strain evidence="2">S2</strain>
        <tissue evidence="2">Leaf</tissue>
    </source>
</reference>
<name>A0A5N5HUE1_9ROSA</name>
<organism evidence="2 3">
    <name type="scientific">Pyrus ussuriensis x Pyrus communis</name>
    <dbReference type="NCBI Taxonomy" id="2448454"/>
    <lineage>
        <taxon>Eukaryota</taxon>
        <taxon>Viridiplantae</taxon>
        <taxon>Streptophyta</taxon>
        <taxon>Embryophyta</taxon>
        <taxon>Tracheophyta</taxon>
        <taxon>Spermatophyta</taxon>
        <taxon>Magnoliopsida</taxon>
        <taxon>eudicotyledons</taxon>
        <taxon>Gunneridae</taxon>
        <taxon>Pentapetalae</taxon>
        <taxon>rosids</taxon>
        <taxon>fabids</taxon>
        <taxon>Rosales</taxon>
        <taxon>Rosaceae</taxon>
        <taxon>Amygdaloideae</taxon>
        <taxon>Maleae</taxon>
        <taxon>Pyrus</taxon>
    </lineage>
</organism>
<dbReference type="OrthoDB" id="432685at2759"/>
<accession>A0A5N5HUE1</accession>
<gene>
    <name evidence="2" type="ORF">D8674_033955</name>
</gene>
<keyword evidence="3" id="KW-1185">Reference proteome</keyword>
<dbReference type="EMBL" id="SMOL01000148">
    <property type="protein sequence ID" value="KAB2629160.1"/>
    <property type="molecule type" value="Genomic_DNA"/>
</dbReference>
<comment type="caution">
    <text evidence="2">The sequence shown here is derived from an EMBL/GenBank/DDBJ whole genome shotgun (WGS) entry which is preliminary data.</text>
</comment>